<evidence type="ECO:0000256" key="3">
    <source>
        <dbReference type="ARBA" id="ARBA00022475"/>
    </source>
</evidence>
<evidence type="ECO:0000313" key="10">
    <source>
        <dbReference type="Proteomes" id="UP001152747"/>
    </source>
</evidence>
<evidence type="ECO:0000259" key="8">
    <source>
        <dbReference type="PROSITE" id="PS50057"/>
    </source>
</evidence>
<evidence type="ECO:0000256" key="5">
    <source>
        <dbReference type="ARBA" id="ARBA00043944"/>
    </source>
</evidence>
<dbReference type="SMART" id="SM00295">
    <property type="entry name" value="B41"/>
    <property type="match status" value="1"/>
</dbReference>
<dbReference type="SMART" id="SM01196">
    <property type="entry name" value="FERM_C"/>
    <property type="match status" value="1"/>
</dbReference>
<keyword evidence="10" id="KW-1185">Reference proteome</keyword>
<dbReference type="PANTHER" id="PTHR23281">
    <property type="entry name" value="MERLIN/MOESIN/EZRIN/RADIXIN"/>
    <property type="match status" value="1"/>
</dbReference>
<dbReference type="AlphaFoldDB" id="A0A9P1N3Q1"/>
<keyword evidence="3" id="KW-1003">Cell membrane</keyword>
<dbReference type="SUPFAM" id="SSF54236">
    <property type="entry name" value="Ubiquitin-like"/>
    <property type="match status" value="1"/>
</dbReference>
<dbReference type="GO" id="GO:0005912">
    <property type="term" value="C:adherens junction"/>
    <property type="evidence" value="ECO:0007669"/>
    <property type="project" value="UniProtKB-SubCell"/>
</dbReference>
<feature type="domain" description="FERM" evidence="8">
    <location>
        <begin position="15"/>
        <end position="303"/>
    </location>
</feature>
<keyword evidence="4" id="KW-0472">Membrane</keyword>
<dbReference type="InterPro" id="IPR008954">
    <property type="entry name" value="Moesin_tail_sf"/>
</dbReference>
<dbReference type="PRINTS" id="PR00935">
    <property type="entry name" value="BAND41"/>
</dbReference>
<dbReference type="Gene3D" id="2.30.29.30">
    <property type="entry name" value="Pleckstrin-homology domain (PH domain)/Phosphotyrosine-binding domain (PTB)"/>
    <property type="match status" value="1"/>
</dbReference>
<feature type="coiled-coil region" evidence="6">
    <location>
        <begin position="331"/>
        <end position="428"/>
    </location>
</feature>
<dbReference type="PIRSF" id="PIRSF002305">
    <property type="entry name" value="ERM"/>
    <property type="match status" value="1"/>
</dbReference>
<feature type="region of interest" description="Disordered" evidence="7">
    <location>
        <begin position="476"/>
        <end position="527"/>
    </location>
</feature>
<dbReference type="InterPro" id="IPR014352">
    <property type="entry name" value="FERM/acyl-CoA-bd_prot_sf"/>
</dbReference>
<dbReference type="CDD" id="cd13194">
    <property type="entry name" value="FERM_C_ERM"/>
    <property type="match status" value="1"/>
</dbReference>
<dbReference type="OrthoDB" id="6018897at2759"/>
<dbReference type="InterPro" id="IPR035963">
    <property type="entry name" value="FERM_2"/>
</dbReference>
<dbReference type="InterPro" id="IPR018980">
    <property type="entry name" value="FERM_PH-like_C"/>
</dbReference>
<protein>
    <recommendedName>
        <fullName evidence="8">FERM domain-containing protein</fullName>
    </recommendedName>
</protein>
<dbReference type="PROSITE" id="PS50057">
    <property type="entry name" value="FERM_3"/>
    <property type="match status" value="1"/>
</dbReference>
<sequence>MAGFSIFSRSPCKPIYAKVSTMDADLEKIVIEKTWTGRHLFEAVCRIIGLRETWFFGLQFTNKKNIPCWVQNDKTICSQEVPKNSDGSFHFLFLVKFYPEDVEPEIILDLTRHLFFLQIKQAILSMDLYCSPEASVLLASFAVQAMHGDCCDEVGSLDLDKLLPRSVIEQYDMTADMWRDRIKRWWSRNAGQSREEAELEYLRVAQDLEMYGILYYPICNQKETDLHLGISAQGLGIYKGVNRITPRPFFSWSEIKNIQFKARKFHMKTVDKSTISFKSRETSIDSSILDLCIGTHNLYLRRRQPDTLEVQQMRAQAKEDKLRRSAEIEKLSMERKERVQAEKELKELKQQVEIMTMELLKAQDTIRKTEEANDQLAEKARHSEHETLMLYKQKNEVEAECNRLSMSNMKSEEALLRMERKAREAEILAKQMSMSLADVSVDRKNTYQGSNGTASGAMYSSQTALVLDPSWTPQMTTSGSYHQLQSMDSSQIPQHHQLSRSFHQQHQYQNQSPQYQMLPAPPPPPDPLQIFELQTIRGELEKSRGEYEKRARQFKEHLEELREDIDGLKRGDLGTGAGGGRSELDAIHQQNMAMGFDKFTTMRMSMRGTPRQRAQAFDGM</sequence>
<dbReference type="Proteomes" id="UP001152747">
    <property type="component" value="Unassembled WGS sequence"/>
</dbReference>
<dbReference type="GO" id="GO:0003779">
    <property type="term" value="F:actin binding"/>
    <property type="evidence" value="ECO:0007669"/>
    <property type="project" value="InterPro"/>
</dbReference>
<name>A0A9P1N3Q1_9PELO</name>
<reference evidence="9" key="1">
    <citation type="submission" date="2022-11" db="EMBL/GenBank/DDBJ databases">
        <authorList>
            <person name="Kikuchi T."/>
        </authorList>
    </citation>
    <scope>NUCLEOTIDE SEQUENCE</scope>
    <source>
        <strain evidence="9">PS1010</strain>
    </source>
</reference>
<dbReference type="Pfam" id="PF09380">
    <property type="entry name" value="FERM_C"/>
    <property type="match status" value="1"/>
</dbReference>
<dbReference type="Gene3D" id="6.10.360.10">
    <property type="match status" value="1"/>
</dbReference>
<evidence type="ECO:0000256" key="1">
    <source>
        <dbReference type="ARBA" id="ARBA00004202"/>
    </source>
</evidence>
<feature type="compositionally biased region" description="Polar residues" evidence="7">
    <location>
        <begin position="476"/>
        <end position="502"/>
    </location>
</feature>
<dbReference type="InterPro" id="IPR029071">
    <property type="entry name" value="Ubiquitin-like_domsf"/>
</dbReference>
<dbReference type="InterPro" id="IPR019748">
    <property type="entry name" value="FERM_central"/>
</dbReference>
<dbReference type="SUPFAM" id="SSF48678">
    <property type="entry name" value="Moesin tail domain"/>
    <property type="match status" value="1"/>
</dbReference>
<dbReference type="Pfam" id="PF00769">
    <property type="entry name" value="ERM_C"/>
    <property type="match status" value="1"/>
</dbReference>
<organism evidence="9 10">
    <name type="scientific">Caenorhabditis angaria</name>
    <dbReference type="NCBI Taxonomy" id="860376"/>
    <lineage>
        <taxon>Eukaryota</taxon>
        <taxon>Metazoa</taxon>
        <taxon>Ecdysozoa</taxon>
        <taxon>Nematoda</taxon>
        <taxon>Chromadorea</taxon>
        <taxon>Rhabditida</taxon>
        <taxon>Rhabditina</taxon>
        <taxon>Rhabditomorpha</taxon>
        <taxon>Rhabditoidea</taxon>
        <taxon>Rhabditidae</taxon>
        <taxon>Peloderinae</taxon>
        <taxon>Caenorhabditis</taxon>
    </lineage>
</organism>
<dbReference type="CDD" id="cd14473">
    <property type="entry name" value="FERM_B-lobe"/>
    <property type="match status" value="1"/>
</dbReference>
<dbReference type="Gene3D" id="1.20.80.10">
    <property type="match status" value="1"/>
</dbReference>
<evidence type="ECO:0000256" key="7">
    <source>
        <dbReference type="SAM" id="MobiDB-lite"/>
    </source>
</evidence>
<dbReference type="GO" id="GO:0005886">
    <property type="term" value="C:plasma membrane"/>
    <property type="evidence" value="ECO:0007669"/>
    <property type="project" value="UniProtKB-SubCell"/>
</dbReference>
<dbReference type="Gene3D" id="3.10.20.90">
    <property type="entry name" value="Phosphatidylinositol 3-kinase Catalytic Subunit, Chain A, domain 1"/>
    <property type="match status" value="1"/>
</dbReference>
<accession>A0A9P1N3Q1</accession>
<dbReference type="Pfam" id="PF00373">
    <property type="entry name" value="FERM_M"/>
    <property type="match status" value="1"/>
</dbReference>
<evidence type="ECO:0000256" key="4">
    <source>
        <dbReference type="ARBA" id="ARBA00023136"/>
    </source>
</evidence>
<evidence type="ECO:0000256" key="6">
    <source>
        <dbReference type="SAM" id="Coils"/>
    </source>
</evidence>
<feature type="compositionally biased region" description="Low complexity" evidence="7">
    <location>
        <begin position="504"/>
        <end position="516"/>
    </location>
</feature>
<dbReference type="InterPro" id="IPR011259">
    <property type="entry name" value="ERM_C_dom"/>
</dbReference>
<dbReference type="Gene3D" id="1.20.5.450">
    <property type="match status" value="1"/>
</dbReference>
<dbReference type="InterPro" id="IPR000299">
    <property type="entry name" value="FERM_domain"/>
</dbReference>
<dbReference type="PRINTS" id="PR00661">
    <property type="entry name" value="ERMFAMILY"/>
</dbReference>
<dbReference type="InterPro" id="IPR011174">
    <property type="entry name" value="ERM"/>
</dbReference>
<gene>
    <name evidence="9" type="ORF">CAMP_LOCUS9407</name>
</gene>
<dbReference type="CDD" id="cd17097">
    <property type="entry name" value="FERM_F1_ERM_like"/>
    <property type="match status" value="1"/>
</dbReference>
<dbReference type="Pfam" id="PF09379">
    <property type="entry name" value="FERM_N"/>
    <property type="match status" value="1"/>
</dbReference>
<evidence type="ECO:0000256" key="2">
    <source>
        <dbReference type="ARBA" id="ARBA00004536"/>
    </source>
</evidence>
<dbReference type="InterPro" id="IPR041789">
    <property type="entry name" value="ERM_FERM_C"/>
</dbReference>
<proteinExistence type="predicted"/>
<feature type="coiled-coil region" evidence="6">
    <location>
        <begin position="544"/>
        <end position="571"/>
    </location>
</feature>
<comment type="caution">
    <text evidence="9">The sequence shown here is derived from an EMBL/GenBank/DDBJ whole genome shotgun (WGS) entry which is preliminary data.</text>
</comment>
<comment type="subcellular location">
    <subcellularLocation>
        <location evidence="2">Cell junction</location>
        <location evidence="2">Adherens junction</location>
    </subcellularLocation>
    <subcellularLocation>
        <location evidence="1">Cell membrane</location>
        <topology evidence="1">Peripheral membrane protein</topology>
    </subcellularLocation>
    <subcellularLocation>
        <location evidence="5">Cell projection</location>
        <location evidence="5">Rhabdomere</location>
    </subcellularLocation>
</comment>
<dbReference type="InterPro" id="IPR011993">
    <property type="entry name" value="PH-like_dom_sf"/>
</dbReference>
<dbReference type="SUPFAM" id="SSF47031">
    <property type="entry name" value="Second domain of FERM"/>
    <property type="match status" value="1"/>
</dbReference>
<dbReference type="InterPro" id="IPR018979">
    <property type="entry name" value="FERM_N"/>
</dbReference>
<keyword evidence="6" id="KW-0175">Coiled coil</keyword>
<dbReference type="SUPFAM" id="SSF50729">
    <property type="entry name" value="PH domain-like"/>
    <property type="match status" value="1"/>
</dbReference>
<evidence type="ECO:0000313" key="9">
    <source>
        <dbReference type="EMBL" id="CAI5446770.1"/>
    </source>
</evidence>
<dbReference type="InterPro" id="IPR019749">
    <property type="entry name" value="Band_41_domain"/>
</dbReference>
<dbReference type="EMBL" id="CANHGI010000003">
    <property type="protein sequence ID" value="CAI5446770.1"/>
    <property type="molecule type" value="Genomic_DNA"/>
</dbReference>
<dbReference type="InterPro" id="IPR000798">
    <property type="entry name" value="Ez/rad/moesin-like"/>
</dbReference>